<evidence type="ECO:0000313" key="4">
    <source>
        <dbReference type="Proteomes" id="UP000433493"/>
    </source>
</evidence>
<reference evidence="3 4" key="1">
    <citation type="submission" date="2019-09" db="EMBL/GenBank/DDBJ databases">
        <title>Phylogeny of genus Pseudoclavibacter and closely related genus.</title>
        <authorList>
            <person name="Li Y."/>
        </authorList>
    </citation>
    <scope>NUCLEOTIDE SEQUENCE [LARGE SCALE GENOMIC DNA]</scope>
    <source>
        <strain evidence="3 4">KCTC 13959</strain>
    </source>
</reference>
<dbReference type="EMBL" id="WBKB01000004">
    <property type="protein sequence ID" value="KAB1643263.1"/>
    <property type="molecule type" value="Genomic_DNA"/>
</dbReference>
<keyword evidence="4" id="KW-1185">Reference proteome</keyword>
<organism evidence="3 4">
    <name type="scientific">Gulosibacter chungangensis</name>
    <dbReference type="NCBI Taxonomy" id="979746"/>
    <lineage>
        <taxon>Bacteria</taxon>
        <taxon>Bacillati</taxon>
        <taxon>Actinomycetota</taxon>
        <taxon>Actinomycetes</taxon>
        <taxon>Micrococcales</taxon>
        <taxon>Microbacteriaceae</taxon>
        <taxon>Gulosibacter</taxon>
    </lineage>
</organism>
<dbReference type="AlphaFoldDB" id="A0A7J5BB46"/>
<name>A0A7J5BB46_9MICO</name>
<sequence length="148" mass="15464">MELSAACFVACWVALVTPRLMHVDIVEHRLPNALVMPGWVVACVGLGLAWWLEGAFPLTALLTGIAAVVCAFLAALGGGLGMGDVKLLFPLAVGLGLLALDAVLLAAFVAILAGGLVAVAALIRHRRRNLQIAFGPFLLLGYWAGYFA</sequence>
<evidence type="ECO:0000313" key="3">
    <source>
        <dbReference type="EMBL" id="KAB1643263.1"/>
    </source>
</evidence>
<feature type="transmembrane region" description="Helical" evidence="1">
    <location>
        <begin position="59"/>
        <end position="82"/>
    </location>
</feature>
<dbReference type="Gene3D" id="1.20.120.1220">
    <property type="match status" value="1"/>
</dbReference>
<dbReference type="Pfam" id="PF01478">
    <property type="entry name" value="Peptidase_A24"/>
    <property type="match status" value="1"/>
</dbReference>
<feature type="domain" description="Prepilin type IV endopeptidase peptidase" evidence="2">
    <location>
        <begin position="20"/>
        <end position="118"/>
    </location>
</feature>
<feature type="transmembrane region" description="Helical" evidence="1">
    <location>
        <begin position="130"/>
        <end position="147"/>
    </location>
</feature>
<dbReference type="OrthoDB" id="2087435at2"/>
<keyword evidence="1" id="KW-0812">Transmembrane</keyword>
<feature type="transmembrane region" description="Helical" evidence="1">
    <location>
        <begin position="33"/>
        <end position="52"/>
    </location>
</feature>
<comment type="caution">
    <text evidence="3">The sequence shown here is derived from an EMBL/GenBank/DDBJ whole genome shotgun (WGS) entry which is preliminary data.</text>
</comment>
<dbReference type="RefSeq" id="WP_158052312.1">
    <property type="nucleotide sequence ID" value="NZ_WBKB01000004.1"/>
</dbReference>
<accession>A0A7J5BB46</accession>
<evidence type="ECO:0000256" key="1">
    <source>
        <dbReference type="SAM" id="Phobius"/>
    </source>
</evidence>
<dbReference type="Proteomes" id="UP000433493">
    <property type="component" value="Unassembled WGS sequence"/>
</dbReference>
<gene>
    <name evidence="3" type="ORF">F8O05_08590</name>
</gene>
<keyword evidence="1" id="KW-0472">Membrane</keyword>
<proteinExistence type="predicted"/>
<protein>
    <submittedName>
        <fullName evidence="3">Prepilin peptidase</fullName>
    </submittedName>
</protein>
<feature type="transmembrane region" description="Helical" evidence="1">
    <location>
        <begin position="102"/>
        <end position="123"/>
    </location>
</feature>
<dbReference type="InterPro" id="IPR000045">
    <property type="entry name" value="Prepilin_IV_endopep_pep"/>
</dbReference>
<dbReference type="GO" id="GO:0004190">
    <property type="term" value="F:aspartic-type endopeptidase activity"/>
    <property type="evidence" value="ECO:0007669"/>
    <property type="project" value="InterPro"/>
</dbReference>
<keyword evidence="1" id="KW-1133">Transmembrane helix</keyword>
<dbReference type="GO" id="GO:0016020">
    <property type="term" value="C:membrane"/>
    <property type="evidence" value="ECO:0007669"/>
    <property type="project" value="InterPro"/>
</dbReference>
<evidence type="ECO:0000259" key="2">
    <source>
        <dbReference type="Pfam" id="PF01478"/>
    </source>
</evidence>